<dbReference type="Gene3D" id="3.40.50.300">
    <property type="entry name" value="P-loop containing nucleotide triphosphate hydrolases"/>
    <property type="match status" value="2"/>
</dbReference>
<keyword evidence="5" id="KW-0347">Helicase</keyword>
<dbReference type="GO" id="GO:0005524">
    <property type="term" value="F:ATP binding"/>
    <property type="evidence" value="ECO:0007669"/>
    <property type="project" value="UniProtKB-KW"/>
</dbReference>
<evidence type="ECO:0000313" key="5">
    <source>
        <dbReference type="EMBL" id="NMR20260.1"/>
    </source>
</evidence>
<keyword evidence="1" id="KW-0547">Nucleotide-binding</keyword>
<dbReference type="Pfam" id="PF00270">
    <property type="entry name" value="DEAD"/>
    <property type="match status" value="1"/>
</dbReference>
<reference evidence="5 6" key="1">
    <citation type="submission" date="2020-04" db="EMBL/GenBank/DDBJ databases">
        <title>Sequencing and Assembly of C. fimi.</title>
        <authorList>
            <person name="Ramsey A.R."/>
        </authorList>
    </citation>
    <scope>NUCLEOTIDE SEQUENCE [LARGE SCALE GENOMIC DNA]</scope>
    <source>
        <strain evidence="5 6">SB</strain>
    </source>
</reference>
<dbReference type="GO" id="GO:0003677">
    <property type="term" value="F:DNA binding"/>
    <property type="evidence" value="ECO:0007669"/>
    <property type="project" value="TreeGrafter"/>
</dbReference>
<dbReference type="InterPro" id="IPR014001">
    <property type="entry name" value="Helicase_ATP-bd"/>
</dbReference>
<dbReference type="SUPFAM" id="SSF52540">
    <property type="entry name" value="P-loop containing nucleoside triphosphate hydrolases"/>
    <property type="match status" value="1"/>
</dbReference>
<dbReference type="PANTHER" id="PTHR47962">
    <property type="entry name" value="ATP-DEPENDENT HELICASE LHR-RELATED-RELATED"/>
    <property type="match status" value="1"/>
</dbReference>
<dbReference type="InterPro" id="IPR001650">
    <property type="entry name" value="Helicase_C-like"/>
</dbReference>
<dbReference type="InterPro" id="IPR027417">
    <property type="entry name" value="P-loop_NTPase"/>
</dbReference>
<dbReference type="RefSeq" id="WP_169324633.1">
    <property type="nucleotide sequence ID" value="NZ_JABCJJ010000010.1"/>
</dbReference>
<comment type="caution">
    <text evidence="5">The sequence shown here is derived from an EMBL/GenBank/DDBJ whole genome shotgun (WGS) entry which is preliminary data.</text>
</comment>
<keyword evidence="6" id="KW-1185">Reference proteome</keyword>
<feature type="domain" description="Helicase C-terminal" evidence="4">
    <location>
        <begin position="238"/>
        <end position="385"/>
    </location>
</feature>
<organism evidence="5 6">
    <name type="scientific">Cellulomonas fimi</name>
    <dbReference type="NCBI Taxonomy" id="1708"/>
    <lineage>
        <taxon>Bacteria</taxon>
        <taxon>Bacillati</taxon>
        <taxon>Actinomycetota</taxon>
        <taxon>Actinomycetes</taxon>
        <taxon>Micrococcales</taxon>
        <taxon>Cellulomonadaceae</taxon>
        <taxon>Cellulomonas</taxon>
    </lineage>
</organism>
<dbReference type="Pfam" id="PF00271">
    <property type="entry name" value="Helicase_C"/>
    <property type="match status" value="1"/>
</dbReference>
<dbReference type="SMART" id="SM00490">
    <property type="entry name" value="HELICc"/>
    <property type="match status" value="1"/>
</dbReference>
<proteinExistence type="predicted"/>
<dbReference type="Proteomes" id="UP000562124">
    <property type="component" value="Unassembled WGS sequence"/>
</dbReference>
<dbReference type="SMART" id="SM00487">
    <property type="entry name" value="DEXDc"/>
    <property type="match status" value="1"/>
</dbReference>
<keyword evidence="2" id="KW-0067">ATP-binding</keyword>
<dbReference type="PANTHER" id="PTHR47962:SF5">
    <property type="entry name" value="ATP-DEPENDENT HELICASE LHR-RELATED"/>
    <property type="match status" value="1"/>
</dbReference>
<sequence length="693" mass="75386">MTGRSVLHPALEYHVVNSLGWQDLRPLQRAAVAPILEGRDTLLIAPTAGGKTEAAVFPTLSRMVAEDWHGVSVLYVTPLRALLNNLHPRLEAYAAWLGRTVGLWHGDVGAGERRRILSDRPDILLTTPESLEAMLVSRRVDHRALLGGVRAVVIDELHAFAGDDRGWHLLAVLERIQRVAGRPLQRIGLSATVGNPDEMLRWLQGGGGGGAGSRPREVVTEATSSTTGIDVTVDYVGSVENAAEVISRLHHGEKRLVFCEARRVAEELAYALRERGVTTYVSHSSLSADERRQSERAFAEDRDCVIVATSTLELGVDIGDLDRVIQLDAPRSVASFLQRLGRTGRRPGASRSMLFLATEPPHLLRALGVLHLWRQGFVEPVEPPAAPRHILAQQLLALALQEGRLGTSTWPEWFGGLAIMADGDAVLEHLRRESFLVEDGGLLFIGPAAEREFGRRYFMDLLSSFTSAWEMRVVAGRREIGTVSPMAVTGTRPDAQKHILLAGRAWLVESIDWERHEILVSEQPQRAKVRWPSEPVAESFDLVRAQRDVLLGANPSVTISRRASARLAALRDELAGVVDDHGTVLIDRATGSEWWTWAGWRANETLIGALGASEAAADNLVITLPSGVGARQIRDALLDGVLPRVTQEAVDGLKFSAALPLELATATLAERDADTRGAAAAQAEGLVIRAADG</sequence>
<feature type="domain" description="Helicase ATP-binding" evidence="3">
    <location>
        <begin position="32"/>
        <end position="204"/>
    </location>
</feature>
<keyword evidence="5" id="KW-0378">Hydrolase</keyword>
<dbReference type="EMBL" id="JABCJJ010000010">
    <property type="protein sequence ID" value="NMR20260.1"/>
    <property type="molecule type" value="Genomic_DNA"/>
</dbReference>
<protein>
    <submittedName>
        <fullName evidence="5">DEAD/DEAH box helicase</fullName>
    </submittedName>
</protein>
<dbReference type="InterPro" id="IPR052511">
    <property type="entry name" value="ATP-dep_Helicase"/>
</dbReference>
<dbReference type="GO" id="GO:0004386">
    <property type="term" value="F:helicase activity"/>
    <property type="evidence" value="ECO:0007669"/>
    <property type="project" value="UniProtKB-KW"/>
</dbReference>
<evidence type="ECO:0000259" key="4">
    <source>
        <dbReference type="PROSITE" id="PS51194"/>
    </source>
</evidence>
<dbReference type="CDD" id="cd17922">
    <property type="entry name" value="DEXHc_LHR-like"/>
    <property type="match status" value="1"/>
</dbReference>
<evidence type="ECO:0000313" key="6">
    <source>
        <dbReference type="Proteomes" id="UP000562124"/>
    </source>
</evidence>
<dbReference type="AlphaFoldDB" id="A0A7Y0LY76"/>
<name>A0A7Y0LY76_CELFI</name>
<dbReference type="PROSITE" id="PS51194">
    <property type="entry name" value="HELICASE_CTER"/>
    <property type="match status" value="1"/>
</dbReference>
<evidence type="ECO:0000259" key="3">
    <source>
        <dbReference type="PROSITE" id="PS51192"/>
    </source>
</evidence>
<dbReference type="InterPro" id="IPR011545">
    <property type="entry name" value="DEAD/DEAH_box_helicase_dom"/>
</dbReference>
<evidence type="ECO:0000256" key="2">
    <source>
        <dbReference type="ARBA" id="ARBA00022840"/>
    </source>
</evidence>
<gene>
    <name evidence="5" type="ORF">HIR71_08520</name>
</gene>
<evidence type="ECO:0000256" key="1">
    <source>
        <dbReference type="ARBA" id="ARBA00022741"/>
    </source>
</evidence>
<dbReference type="PROSITE" id="PS51192">
    <property type="entry name" value="HELICASE_ATP_BIND_1"/>
    <property type="match status" value="1"/>
</dbReference>
<accession>A0A7Y0LY76</accession>
<dbReference type="GO" id="GO:0016887">
    <property type="term" value="F:ATP hydrolysis activity"/>
    <property type="evidence" value="ECO:0007669"/>
    <property type="project" value="TreeGrafter"/>
</dbReference>